<proteinExistence type="predicted"/>
<evidence type="ECO:0000256" key="1">
    <source>
        <dbReference type="SAM" id="MobiDB-lite"/>
    </source>
</evidence>
<dbReference type="EMBL" id="LAZR01005704">
    <property type="protein sequence ID" value="KKM97821.1"/>
    <property type="molecule type" value="Genomic_DNA"/>
</dbReference>
<dbReference type="AlphaFoldDB" id="A0A0F9MES3"/>
<reference evidence="2" key="1">
    <citation type="journal article" date="2015" name="Nature">
        <title>Complex archaea that bridge the gap between prokaryotes and eukaryotes.</title>
        <authorList>
            <person name="Spang A."/>
            <person name="Saw J.H."/>
            <person name="Jorgensen S.L."/>
            <person name="Zaremba-Niedzwiedzka K."/>
            <person name="Martijn J."/>
            <person name="Lind A.E."/>
            <person name="van Eijk R."/>
            <person name="Schleper C."/>
            <person name="Guy L."/>
            <person name="Ettema T.J."/>
        </authorList>
    </citation>
    <scope>NUCLEOTIDE SEQUENCE</scope>
</reference>
<accession>A0A0F9MES3</accession>
<organism evidence="2">
    <name type="scientific">marine sediment metagenome</name>
    <dbReference type="NCBI Taxonomy" id="412755"/>
    <lineage>
        <taxon>unclassified sequences</taxon>
        <taxon>metagenomes</taxon>
        <taxon>ecological metagenomes</taxon>
    </lineage>
</organism>
<name>A0A0F9MES3_9ZZZZ</name>
<feature type="region of interest" description="Disordered" evidence="1">
    <location>
        <begin position="1"/>
        <end position="22"/>
    </location>
</feature>
<gene>
    <name evidence="2" type="ORF">LCGC14_1164200</name>
</gene>
<sequence>MARPDIDNSCSAGDSGPQIGEESLGEVFSVDDDMEVGVPLLTFAVVGDFKGIDTAGDSGFPIDRPSEVGEGSFELEDLALEVSIVADRGEGDKFRGVEGGDEGEDSNENCPRSGLGAEGAESGFATSLGDPDFIVVGIDDDDRGRAARVEAFVEAGGNVTVLELLQGLVPENRVEEGEEELIPNQMSRAESVSGVGFERRWVEHGGKPMRRLHGYF</sequence>
<feature type="region of interest" description="Disordered" evidence="1">
    <location>
        <begin position="91"/>
        <end position="122"/>
    </location>
</feature>
<comment type="caution">
    <text evidence="2">The sequence shown here is derived from an EMBL/GenBank/DDBJ whole genome shotgun (WGS) entry which is preliminary data.</text>
</comment>
<protein>
    <submittedName>
        <fullName evidence="2">Uncharacterized protein</fullName>
    </submittedName>
</protein>
<evidence type="ECO:0000313" key="2">
    <source>
        <dbReference type="EMBL" id="KKM97821.1"/>
    </source>
</evidence>